<dbReference type="Gene3D" id="6.20.20.10">
    <property type="match status" value="1"/>
</dbReference>
<comment type="caution">
    <text evidence="1">The sequence shown here is derived from an EMBL/GenBank/DDBJ whole genome shotgun (WGS) entry which is preliminary data.</text>
</comment>
<dbReference type="SUPFAM" id="SSF57938">
    <property type="entry name" value="DnaJ/Hsp40 cysteine-rich domain"/>
    <property type="match status" value="1"/>
</dbReference>
<sequence>MKREVRRPPRVSFCRRCVGTGVWRHLMDDGTPLTGPCPQCEGSGWVTVSSVTEYDIRPYKPKNM</sequence>
<dbReference type="RefSeq" id="WP_102697871.1">
    <property type="nucleotide sequence ID" value="NZ_PNGJ01000009.1"/>
</dbReference>
<name>A0A2N6QP07_9BACT</name>
<proteinExistence type="predicted"/>
<dbReference type="OrthoDB" id="1050684at2"/>
<dbReference type="Proteomes" id="UP000235564">
    <property type="component" value="Unassembled WGS sequence"/>
</dbReference>
<organism evidence="1 2">
    <name type="scientific">Hoylesella buccalis</name>
    <dbReference type="NCBI Taxonomy" id="28127"/>
    <lineage>
        <taxon>Bacteria</taxon>
        <taxon>Pseudomonadati</taxon>
        <taxon>Bacteroidota</taxon>
        <taxon>Bacteroidia</taxon>
        <taxon>Bacteroidales</taxon>
        <taxon>Prevotellaceae</taxon>
        <taxon>Hoylesella</taxon>
    </lineage>
</organism>
<dbReference type="EMBL" id="PNGJ01000009">
    <property type="protein sequence ID" value="PMC23329.1"/>
    <property type="molecule type" value="Genomic_DNA"/>
</dbReference>
<gene>
    <name evidence="1" type="ORF">CJ231_10235</name>
</gene>
<dbReference type="AlphaFoldDB" id="A0A2N6QP07"/>
<evidence type="ECO:0000313" key="2">
    <source>
        <dbReference type="Proteomes" id="UP000235564"/>
    </source>
</evidence>
<accession>A0A2N6QP07</accession>
<protein>
    <submittedName>
        <fullName evidence="1">Molecular chaperone DnaJ</fullName>
    </submittedName>
</protein>
<dbReference type="InterPro" id="IPR036410">
    <property type="entry name" value="HSP_DnaJ_Cys-rich_dom_sf"/>
</dbReference>
<reference evidence="1 2" key="1">
    <citation type="submission" date="2017-09" db="EMBL/GenBank/DDBJ databases">
        <title>Bacterial strain isolated from the female urinary microbiota.</title>
        <authorList>
            <person name="Thomas-White K."/>
            <person name="Kumar N."/>
            <person name="Forster S."/>
            <person name="Putonti C."/>
            <person name="Lawley T."/>
            <person name="Wolfe A.J."/>
        </authorList>
    </citation>
    <scope>NUCLEOTIDE SEQUENCE [LARGE SCALE GENOMIC DNA]</scope>
    <source>
        <strain evidence="1 2">UMB0536</strain>
    </source>
</reference>
<evidence type="ECO:0000313" key="1">
    <source>
        <dbReference type="EMBL" id="PMC23329.1"/>
    </source>
</evidence>